<dbReference type="EMBL" id="FRDI01000002">
    <property type="protein sequence ID" value="SHN49895.1"/>
    <property type="molecule type" value="Genomic_DNA"/>
</dbReference>
<gene>
    <name evidence="1" type="ORF">SAMN02745728_00182</name>
</gene>
<evidence type="ECO:0000313" key="2">
    <source>
        <dbReference type="Proteomes" id="UP000186469"/>
    </source>
</evidence>
<evidence type="ECO:0000313" key="1">
    <source>
        <dbReference type="EMBL" id="SHN49895.1"/>
    </source>
</evidence>
<dbReference type="AlphaFoldDB" id="A0A1M7RUE7"/>
<dbReference type="RefSeq" id="WP_072695556.1">
    <property type="nucleotide sequence ID" value="NZ_FRDI01000002.1"/>
</dbReference>
<accession>A0A1M7RUE7</accession>
<dbReference type="SUPFAM" id="SSF55961">
    <property type="entry name" value="Bet v1-like"/>
    <property type="match status" value="1"/>
</dbReference>
<sequence length="142" mass="16542">MFYWTFEESATTTASPEAIWELWSNVDSWSKWDCGVKWAKLETTFSQGEYISIKPVNGPKVRCLLEEVTPFKSFTTRNNLPFTTIIFRHQISNGVITHKVEMRGFLTPLFKRLFGKETQRELPQAIRTLIDMAENNTKTTKE</sequence>
<reference evidence="1 2" key="1">
    <citation type="submission" date="2016-12" db="EMBL/GenBank/DDBJ databases">
        <authorList>
            <person name="Song W.-J."/>
            <person name="Kurnit D.M."/>
        </authorList>
    </citation>
    <scope>NUCLEOTIDE SEQUENCE [LARGE SCALE GENOMIC DNA]</scope>
    <source>
        <strain evidence="1 2">DSM 11393</strain>
    </source>
</reference>
<organism evidence="1 2">
    <name type="scientific">Desulfovibrio litoralis DSM 11393</name>
    <dbReference type="NCBI Taxonomy" id="1121455"/>
    <lineage>
        <taxon>Bacteria</taxon>
        <taxon>Pseudomonadati</taxon>
        <taxon>Thermodesulfobacteriota</taxon>
        <taxon>Desulfovibrionia</taxon>
        <taxon>Desulfovibrionales</taxon>
        <taxon>Desulfovibrionaceae</taxon>
        <taxon>Desulfovibrio</taxon>
    </lineage>
</organism>
<dbReference type="Gene3D" id="3.30.530.20">
    <property type="match status" value="1"/>
</dbReference>
<protein>
    <submittedName>
        <fullName evidence="1">Polyketide cyclase / dehydrase and lipid transport</fullName>
    </submittedName>
</protein>
<keyword evidence="2" id="KW-1185">Reference proteome</keyword>
<dbReference type="InterPro" id="IPR019587">
    <property type="entry name" value="Polyketide_cyclase/dehydratase"/>
</dbReference>
<proteinExistence type="predicted"/>
<name>A0A1M7RUE7_9BACT</name>
<dbReference type="OrthoDB" id="9810827at2"/>
<dbReference type="Proteomes" id="UP000186469">
    <property type="component" value="Unassembled WGS sequence"/>
</dbReference>
<dbReference type="InterPro" id="IPR023393">
    <property type="entry name" value="START-like_dom_sf"/>
</dbReference>
<dbReference type="Pfam" id="PF10604">
    <property type="entry name" value="Polyketide_cyc2"/>
    <property type="match status" value="1"/>
</dbReference>